<dbReference type="InterPro" id="IPR004018">
    <property type="entry name" value="RPEL_repeat"/>
</dbReference>
<dbReference type="AlphaFoldDB" id="A0A5E8BSL5"/>
<feature type="domain" description="F-box" evidence="3">
    <location>
        <begin position="5"/>
        <end position="47"/>
    </location>
</feature>
<dbReference type="Gene3D" id="6.10.140.2040">
    <property type="match status" value="1"/>
</dbReference>
<dbReference type="SMART" id="SM00707">
    <property type="entry name" value="RPEL"/>
    <property type="match status" value="2"/>
</dbReference>
<dbReference type="Pfam" id="PF12937">
    <property type="entry name" value="F-box-like"/>
    <property type="match status" value="1"/>
</dbReference>
<evidence type="ECO:0000313" key="5">
    <source>
        <dbReference type="Proteomes" id="UP000398389"/>
    </source>
</evidence>
<evidence type="ECO:0000313" key="4">
    <source>
        <dbReference type="EMBL" id="VVT53549.1"/>
    </source>
</evidence>
<dbReference type="Gene3D" id="1.20.1280.50">
    <property type="match status" value="1"/>
</dbReference>
<feature type="repeat" description="RPEL" evidence="2">
    <location>
        <begin position="103"/>
        <end position="128"/>
    </location>
</feature>
<dbReference type="InterPro" id="IPR001810">
    <property type="entry name" value="F-box_dom"/>
</dbReference>
<dbReference type="SUPFAM" id="SSF81383">
    <property type="entry name" value="F-box domain"/>
    <property type="match status" value="1"/>
</dbReference>
<dbReference type="PROSITE" id="PS51073">
    <property type="entry name" value="RPEL"/>
    <property type="match status" value="1"/>
</dbReference>
<keyword evidence="5" id="KW-1185">Reference proteome</keyword>
<gene>
    <name evidence="4" type="ORF">SAPINGB_P003630</name>
</gene>
<dbReference type="RefSeq" id="XP_031854237.1">
    <property type="nucleotide sequence ID" value="XM_031998346.1"/>
</dbReference>
<evidence type="ECO:0000259" key="3">
    <source>
        <dbReference type="Pfam" id="PF12937"/>
    </source>
</evidence>
<protein>
    <recommendedName>
        <fullName evidence="3">F-box domain-containing protein</fullName>
    </recommendedName>
</protein>
<name>A0A5E8BSL5_9ASCO</name>
<reference evidence="4 5" key="1">
    <citation type="submission" date="2019-09" db="EMBL/GenBank/DDBJ databases">
        <authorList>
            <person name="Brejova B."/>
        </authorList>
    </citation>
    <scope>NUCLEOTIDE SEQUENCE [LARGE SCALE GENOMIC DNA]</scope>
</reference>
<proteinExistence type="predicted"/>
<accession>A0A5E8BSL5</accession>
<dbReference type="OrthoDB" id="197676at2759"/>
<dbReference type="GeneID" id="43582446"/>
<organism evidence="4 5">
    <name type="scientific">Magnusiomyces paraingens</name>
    <dbReference type="NCBI Taxonomy" id="2606893"/>
    <lineage>
        <taxon>Eukaryota</taxon>
        <taxon>Fungi</taxon>
        <taxon>Dikarya</taxon>
        <taxon>Ascomycota</taxon>
        <taxon>Saccharomycotina</taxon>
        <taxon>Dipodascomycetes</taxon>
        <taxon>Dipodascales</taxon>
        <taxon>Dipodascaceae</taxon>
        <taxon>Magnusiomyces</taxon>
    </lineage>
</organism>
<dbReference type="Proteomes" id="UP000398389">
    <property type="component" value="Unassembled WGS sequence"/>
</dbReference>
<sequence length="354" mass="38988">MDRLSALPDELLWLILLAHLDISDWQTLALVSHRFRSLVQDPRLHKSRRLLAAHSLDDALANRPSPVDLYRRNVLLSPNRLAPGAEPNRTYMLLTLPRRQSRDRLARALANRPSREELCARGLVPPASNIGVYAAQTIKRLERRSVENLLASFLNTRASSSIAVIAIQRRTNAEKIEELATTDRSVGQSSSLSFNALRRQALAEKNGCEYFVRTSVSALVSMYSFTAALLAAPPPPRAPPLPPKLANPNCNPTEQDITQSKSSNSTLTSVSAIKRKFELLAQQSYSAPPCPKTPQRSFVECRKKYFLSSDISLVKTISRSASSSSLSSETSSGSCSRAQGPVAALRQHFISLSC</sequence>
<dbReference type="InterPro" id="IPR036047">
    <property type="entry name" value="F-box-like_dom_sf"/>
</dbReference>
<evidence type="ECO:0000256" key="1">
    <source>
        <dbReference type="ARBA" id="ARBA00022737"/>
    </source>
</evidence>
<dbReference type="EMBL" id="CABVLU010000003">
    <property type="protein sequence ID" value="VVT53549.1"/>
    <property type="molecule type" value="Genomic_DNA"/>
</dbReference>
<keyword evidence="1" id="KW-0677">Repeat</keyword>
<evidence type="ECO:0000256" key="2">
    <source>
        <dbReference type="PROSITE-ProRule" id="PRU00401"/>
    </source>
</evidence>